<evidence type="ECO:0000313" key="1">
    <source>
        <dbReference type="EMBL" id="QIA64406.1"/>
    </source>
</evidence>
<keyword evidence="2" id="KW-1185">Reference proteome</keyword>
<dbReference type="PIRSF" id="PIRSF016481">
    <property type="entry name" value="Pilus_assembly_PilP"/>
    <property type="match status" value="1"/>
</dbReference>
<dbReference type="PROSITE" id="PS51257">
    <property type="entry name" value="PROKAR_LIPOPROTEIN"/>
    <property type="match status" value="1"/>
</dbReference>
<accession>A0A7Z2T537</accession>
<sequence length="171" mass="18935">MKSNWPTMILSTLLLLGCKANQESLHNYVQQIEQSASSQIQSLAPAMSFQASRYSQQEPRQPFVLPQAALVVDQPLARRDCWQPTPRHKSGKLERYPLQKLKLRGMMGSEGDLSALVQTPQGDVAKVRAGQYIGLNNGKVTSVSSNRLVIKETLPDGLGCWSTRMVTLALK</sequence>
<dbReference type="EMBL" id="CP047475">
    <property type="protein sequence ID" value="QIA64406.1"/>
    <property type="molecule type" value="Genomic_DNA"/>
</dbReference>
<dbReference type="Gene3D" id="2.30.30.830">
    <property type="match status" value="1"/>
</dbReference>
<reference evidence="1 2" key="1">
    <citation type="submission" date="2020-01" db="EMBL/GenBank/DDBJ databases">
        <title>Whole genome and functional gene identification of agarase of Vibrio HN897.</title>
        <authorList>
            <person name="Liu Y."/>
            <person name="Zhao Z."/>
        </authorList>
    </citation>
    <scope>NUCLEOTIDE SEQUENCE [LARGE SCALE GENOMIC DNA]</scope>
    <source>
        <strain evidence="1 2">HN897</strain>
    </source>
</reference>
<dbReference type="AlphaFoldDB" id="A0A7Z2T537"/>
<dbReference type="RefSeq" id="WP_164649312.1">
    <property type="nucleotide sequence ID" value="NZ_CP047475.1"/>
</dbReference>
<evidence type="ECO:0000313" key="2">
    <source>
        <dbReference type="Proteomes" id="UP000464262"/>
    </source>
</evidence>
<dbReference type="Proteomes" id="UP000464262">
    <property type="component" value="Chromosome 1"/>
</dbReference>
<protein>
    <submittedName>
        <fullName evidence="1">Fimbrial protein</fullName>
    </submittedName>
</protein>
<dbReference type="InterPro" id="IPR007446">
    <property type="entry name" value="PilP"/>
</dbReference>
<proteinExistence type="predicted"/>
<dbReference type="Pfam" id="PF04351">
    <property type="entry name" value="PilP"/>
    <property type="match status" value="1"/>
</dbReference>
<gene>
    <name evidence="1" type="ORF">GT360_13305</name>
</gene>
<name>A0A7Z2T537_9VIBR</name>
<organism evidence="1 2">
    <name type="scientific">Vibrio astriarenae</name>
    <dbReference type="NCBI Taxonomy" id="1481923"/>
    <lineage>
        <taxon>Bacteria</taxon>
        <taxon>Pseudomonadati</taxon>
        <taxon>Pseudomonadota</taxon>
        <taxon>Gammaproteobacteria</taxon>
        <taxon>Vibrionales</taxon>
        <taxon>Vibrionaceae</taxon>
        <taxon>Vibrio</taxon>
    </lineage>
</organism>
<dbReference type="KEGG" id="vas:GT360_13305"/>